<reference evidence="2 3" key="1">
    <citation type="submission" date="2017-06" db="EMBL/GenBank/DDBJ databases">
        <title>Draft Genome Sequence of Natranaerobius trueperi halophilic, alkalithermophilic bacteria from soda lakes.</title>
        <authorList>
            <person name="Zhao B."/>
        </authorList>
    </citation>
    <scope>NUCLEOTIDE SEQUENCE [LARGE SCALE GENOMIC DNA]</scope>
    <source>
        <strain evidence="2 3">DSM 18760</strain>
    </source>
</reference>
<dbReference type="CDD" id="cd06971">
    <property type="entry name" value="PgpA"/>
    <property type="match status" value="1"/>
</dbReference>
<gene>
    <name evidence="2" type="ORF">CDO51_09490</name>
</gene>
<evidence type="ECO:0000313" key="2">
    <source>
        <dbReference type="EMBL" id="OWZ83282.1"/>
    </source>
</evidence>
<dbReference type="OrthoDB" id="9793244at2"/>
<dbReference type="RefSeq" id="WP_089024029.1">
    <property type="nucleotide sequence ID" value="NZ_NIQC01000022.1"/>
</dbReference>
<dbReference type="EMBL" id="NIQC01000022">
    <property type="protein sequence ID" value="OWZ83282.1"/>
    <property type="molecule type" value="Genomic_DNA"/>
</dbReference>
<dbReference type="InterPro" id="IPR026038">
    <property type="entry name" value="Put_PGPase"/>
</dbReference>
<dbReference type="GO" id="GO:0006629">
    <property type="term" value="P:lipid metabolic process"/>
    <property type="evidence" value="ECO:0007669"/>
    <property type="project" value="InterPro"/>
</dbReference>
<dbReference type="Proteomes" id="UP000214588">
    <property type="component" value="Unassembled WGS sequence"/>
</dbReference>
<dbReference type="AlphaFoldDB" id="A0A226BWX9"/>
<protein>
    <submittedName>
        <fullName evidence="2">Phosphatidylglycerophosphatase A</fullName>
    </submittedName>
</protein>
<accession>A0A226BWX9</accession>
<evidence type="ECO:0000259" key="1">
    <source>
        <dbReference type="Pfam" id="PF04608"/>
    </source>
</evidence>
<dbReference type="Pfam" id="PF04608">
    <property type="entry name" value="PgpA"/>
    <property type="match status" value="1"/>
</dbReference>
<dbReference type="SUPFAM" id="SSF101307">
    <property type="entry name" value="YutG-like"/>
    <property type="match status" value="1"/>
</dbReference>
<evidence type="ECO:0000313" key="3">
    <source>
        <dbReference type="Proteomes" id="UP000214588"/>
    </source>
</evidence>
<dbReference type="InterPro" id="IPR036681">
    <property type="entry name" value="PgpA-like_sf"/>
</dbReference>
<sequence>MEYNQLHQATLAMLKDRGVNLDEVAKLVLELQKPYLDNLTFEDARNSVDAVLRKREVQNAVATGIYLDIASEKGEVDEPLQSLLLTDDPLYGVDEILALSIVNIYGSIGLTNFGYLDKEKPGVIERINNEKSGKVNTFLDDLIAALAAASASRIAHRAKDGEFDEE</sequence>
<name>A0A226BWX9_9FIRM</name>
<keyword evidence="3" id="KW-1185">Reference proteome</keyword>
<dbReference type="InterPro" id="IPR007686">
    <property type="entry name" value="YutG/PgpA"/>
</dbReference>
<dbReference type="PIRSF" id="PIRSF019587">
    <property type="entry name" value="PGPase"/>
    <property type="match status" value="1"/>
</dbReference>
<feature type="domain" description="YutG/PgpA" evidence="1">
    <location>
        <begin position="24"/>
        <end position="156"/>
    </location>
</feature>
<comment type="caution">
    <text evidence="2">The sequence shown here is derived from an EMBL/GenBank/DDBJ whole genome shotgun (WGS) entry which is preliminary data.</text>
</comment>
<proteinExistence type="predicted"/>
<organism evidence="2 3">
    <name type="scientific">Natranaerobius trueperi</name>
    <dbReference type="NCBI Taxonomy" id="759412"/>
    <lineage>
        <taxon>Bacteria</taxon>
        <taxon>Bacillati</taxon>
        <taxon>Bacillota</taxon>
        <taxon>Clostridia</taxon>
        <taxon>Natranaerobiales</taxon>
        <taxon>Natranaerobiaceae</taxon>
        <taxon>Natranaerobius</taxon>
    </lineage>
</organism>
<dbReference type="GO" id="GO:0008962">
    <property type="term" value="F:phosphatidylglycerophosphatase activity"/>
    <property type="evidence" value="ECO:0007669"/>
    <property type="project" value="InterPro"/>
</dbReference>
<dbReference type="Gene3D" id="1.10.3760.10">
    <property type="entry name" value="PgpA-like"/>
    <property type="match status" value="1"/>
</dbReference>